<evidence type="ECO:0000313" key="3">
    <source>
        <dbReference type="Proteomes" id="UP000789759"/>
    </source>
</evidence>
<dbReference type="InterPro" id="IPR045509">
    <property type="entry name" value="HD_assoc_2"/>
</dbReference>
<dbReference type="PANTHER" id="PTHR11373:SF4">
    <property type="entry name" value="DEOXYNUCLEOSIDE TRIPHOSPHATE TRIPHOSPHOHYDROLASE SAMHD1"/>
    <property type="match status" value="1"/>
</dbReference>
<accession>A0A9N9K975</accession>
<sequence>KIADRHKYLFDIVNNEDNSVDVDKFDYLNRDCYNLGMKSLFDSSRLMQFSCVIGDSIAYNHKECFNIYEMFHTRYSMHKKVYNHRVSRAINYMIADALVEADPYFKIKDAIDDPKKYIKLNDSILSTIEHSDCEDLKASRNIIKRIRRRDLYKFVSECSIPKRVKKIVTKEKLDEHFRKDNSLSAEIIDDLITERLGLNYGKGNNNPVENVIFYDKKERTAEPSPIPREELSYLVPEEFEDVVLSVFVRANDEVVMSHVLSMSSRISINYKTLCIVKTNIEKIQESFNEFCKIYDIKPNRG</sequence>
<name>A0A9N9K975_9GLOM</name>
<comment type="caution">
    <text evidence="2">The sequence shown here is derived from an EMBL/GenBank/DDBJ whole genome shotgun (WGS) entry which is preliminary data.</text>
</comment>
<dbReference type="Proteomes" id="UP000789759">
    <property type="component" value="Unassembled WGS sequence"/>
</dbReference>
<gene>
    <name evidence="2" type="ORF">CPELLU_LOCUS19419</name>
</gene>
<evidence type="ECO:0000259" key="1">
    <source>
        <dbReference type="Pfam" id="PF19276"/>
    </source>
</evidence>
<proteinExistence type="predicted"/>
<dbReference type="AlphaFoldDB" id="A0A9N9K975"/>
<dbReference type="InterPro" id="IPR050135">
    <property type="entry name" value="dGTPase-like"/>
</dbReference>
<dbReference type="EMBL" id="CAJVQA010046467">
    <property type="protein sequence ID" value="CAG8818254.1"/>
    <property type="molecule type" value="Genomic_DNA"/>
</dbReference>
<dbReference type="GO" id="GO:0005634">
    <property type="term" value="C:nucleus"/>
    <property type="evidence" value="ECO:0007669"/>
    <property type="project" value="TreeGrafter"/>
</dbReference>
<dbReference type="PANTHER" id="PTHR11373">
    <property type="entry name" value="DEOXYNUCLEOSIDE TRIPHOSPHATE TRIPHOSPHOHYDROLASE"/>
    <property type="match status" value="1"/>
</dbReference>
<reference evidence="2" key="1">
    <citation type="submission" date="2021-06" db="EMBL/GenBank/DDBJ databases">
        <authorList>
            <person name="Kallberg Y."/>
            <person name="Tangrot J."/>
            <person name="Rosling A."/>
        </authorList>
    </citation>
    <scope>NUCLEOTIDE SEQUENCE</scope>
    <source>
        <strain evidence="2">FL966</strain>
    </source>
</reference>
<feature type="non-terminal residue" evidence="2">
    <location>
        <position position="301"/>
    </location>
</feature>
<dbReference type="Pfam" id="PF19276">
    <property type="entry name" value="HD_assoc_2"/>
    <property type="match status" value="1"/>
</dbReference>
<dbReference type="Gene3D" id="3.30.70.2760">
    <property type="match status" value="1"/>
</dbReference>
<dbReference type="GO" id="GO:0008832">
    <property type="term" value="F:dGTPase activity"/>
    <property type="evidence" value="ECO:0007669"/>
    <property type="project" value="TreeGrafter"/>
</dbReference>
<organism evidence="2 3">
    <name type="scientific">Cetraspora pellucida</name>
    <dbReference type="NCBI Taxonomy" id="1433469"/>
    <lineage>
        <taxon>Eukaryota</taxon>
        <taxon>Fungi</taxon>
        <taxon>Fungi incertae sedis</taxon>
        <taxon>Mucoromycota</taxon>
        <taxon>Glomeromycotina</taxon>
        <taxon>Glomeromycetes</taxon>
        <taxon>Diversisporales</taxon>
        <taxon>Gigasporaceae</taxon>
        <taxon>Cetraspora</taxon>
    </lineage>
</organism>
<dbReference type="GO" id="GO:0006203">
    <property type="term" value="P:dGTP catabolic process"/>
    <property type="evidence" value="ECO:0007669"/>
    <property type="project" value="TreeGrafter"/>
</dbReference>
<keyword evidence="3" id="KW-1185">Reference proteome</keyword>
<evidence type="ECO:0000313" key="2">
    <source>
        <dbReference type="EMBL" id="CAG8818254.1"/>
    </source>
</evidence>
<feature type="domain" description="HD-associated" evidence="1">
    <location>
        <begin position="42"/>
        <end position="166"/>
    </location>
</feature>
<dbReference type="SUPFAM" id="SSF109604">
    <property type="entry name" value="HD-domain/PDEase-like"/>
    <property type="match status" value="1"/>
</dbReference>
<dbReference type="OrthoDB" id="2413157at2759"/>
<protein>
    <submittedName>
        <fullName evidence="2">22926_t:CDS:1</fullName>
    </submittedName>
</protein>
<dbReference type="Gene3D" id="1.10.3210.10">
    <property type="entry name" value="Hypothetical protein af1432"/>
    <property type="match status" value="1"/>
</dbReference>